<accession>A0AAV4LUC2</accession>
<reference evidence="1 2" key="1">
    <citation type="submission" date="2021-06" db="EMBL/GenBank/DDBJ databases">
        <title>Genome sequence of Babesia caballi.</title>
        <authorList>
            <person name="Yamagishi J."/>
            <person name="Kidaka T."/>
            <person name="Ochi A."/>
        </authorList>
    </citation>
    <scope>NUCLEOTIDE SEQUENCE [LARGE SCALE GENOMIC DNA]</scope>
    <source>
        <strain evidence="1">USDA-D6B2</strain>
    </source>
</reference>
<sequence length="123" mass="13477">MPLRTLPTLEIQIAQRRPDEWDDGKENAGANFLIGGTRLNIIPIAPGITRIIGEVVATGTSGLDAVMRLTTGTRNRSNTPIGNGSLPRIIIPYELRQPSCQVFNETLINSNRRLKLLNIGCTQ</sequence>
<organism evidence="1 2">
    <name type="scientific">Babesia caballi</name>
    <dbReference type="NCBI Taxonomy" id="5871"/>
    <lineage>
        <taxon>Eukaryota</taxon>
        <taxon>Sar</taxon>
        <taxon>Alveolata</taxon>
        <taxon>Apicomplexa</taxon>
        <taxon>Aconoidasida</taxon>
        <taxon>Piroplasmida</taxon>
        <taxon>Babesiidae</taxon>
        <taxon>Babesia</taxon>
    </lineage>
</organism>
<keyword evidence="2" id="KW-1185">Reference proteome</keyword>
<dbReference type="Proteomes" id="UP001497744">
    <property type="component" value="Unassembled WGS sequence"/>
</dbReference>
<dbReference type="RefSeq" id="XP_067715835.1">
    <property type="nucleotide sequence ID" value="XM_067859734.1"/>
</dbReference>
<comment type="caution">
    <text evidence="1">The sequence shown here is derived from an EMBL/GenBank/DDBJ whole genome shotgun (WGS) entry which is preliminary data.</text>
</comment>
<protein>
    <submittedName>
        <fullName evidence="1">UDP-GlcNAc3NAcA epimerase</fullName>
    </submittedName>
</protein>
<evidence type="ECO:0000313" key="2">
    <source>
        <dbReference type="Proteomes" id="UP001497744"/>
    </source>
</evidence>
<dbReference type="GeneID" id="94195247"/>
<name>A0AAV4LUC2_BABCB</name>
<gene>
    <name evidence="1" type="ORF">BcabD6B2_32010</name>
</gene>
<dbReference type="EMBL" id="BPLF01000002">
    <property type="protein sequence ID" value="GIX63766.1"/>
    <property type="molecule type" value="Genomic_DNA"/>
</dbReference>
<dbReference type="AlphaFoldDB" id="A0AAV4LUC2"/>
<evidence type="ECO:0000313" key="1">
    <source>
        <dbReference type="EMBL" id="GIX63766.1"/>
    </source>
</evidence>
<proteinExistence type="predicted"/>